<dbReference type="SUPFAM" id="SSF55729">
    <property type="entry name" value="Acyl-CoA N-acyltransferases (Nat)"/>
    <property type="match status" value="1"/>
</dbReference>
<reference evidence="2 3" key="1">
    <citation type="submission" date="2021-01" db="EMBL/GenBank/DDBJ databases">
        <title>Whole genome shotgun sequence of Microbispora siamensis NBRC 104113.</title>
        <authorList>
            <person name="Komaki H."/>
            <person name="Tamura T."/>
        </authorList>
    </citation>
    <scope>NUCLEOTIDE SEQUENCE [LARGE SCALE GENOMIC DNA]</scope>
    <source>
        <strain evidence="2 3">NBRC 104113</strain>
    </source>
</reference>
<feature type="domain" description="N-acetyltransferase" evidence="1">
    <location>
        <begin position="460"/>
        <end position="617"/>
    </location>
</feature>
<sequence>MTTDTSAALARLRGLHRDGALAERFDEVGPLLAAMSAEDAARAARLLARADLDAARELHPRLPAVRVTVTGHGTLEALRVALVGELARHGYVPSVRLTGFGSYVFELGDPGSELYAEKPDLVVCVLDHATVFDEVGVPFTVEDVERVLAEKLALWRGLAARYGESGSGALVLNTVPLPRLWQARLLDHRSRARLGAAWRRANAELLELGASADRVVVVDVDPLLSAATELSDPRFETYAGAHLSDGLLGAYARELGHLVRARTGRARKVLALDLDGTLWGGILGDDGVEGIEVGHGPRGEAFRRFQGVAKQLASQGVLLAAVSKNDRDTVLAALRDHPGMLLREDDFVRILANWSPKPVNLRALAEGLNLGGDSVVFADDSVHECAAVAAELPETVVVHLGDDPALHAATLLADGWFTTTEITAEDRARTRRYHEEAARSEFLAAAGSAEEFLAGLDVSVRLAPAEPGEIARLSQITLRTNQFNLTTERLSPEEVRERAERPGSRVLAISAADRFGSNGVVGAVFLRARPEGLVIENFLLSCRVFSRGIEQAVLSAVLHAAREAGFAEVHGRYLPTAKNGKVRDLYPHYGFAPVEEGARFVHDLGEIVGVPAHLTLHAEGPVVPEASPEALTI</sequence>
<name>A0ABQ4H0A7_9ACTN</name>
<comment type="caution">
    <text evidence="2">The sequence shown here is derived from an EMBL/GenBank/DDBJ whole genome shotgun (WGS) entry which is preliminary data.</text>
</comment>
<dbReference type="EMBL" id="BOOF01000066">
    <property type="protein sequence ID" value="GIH67093.1"/>
    <property type="molecule type" value="Genomic_DNA"/>
</dbReference>
<dbReference type="Gene3D" id="3.40.50.1110">
    <property type="entry name" value="SGNH hydrolase"/>
    <property type="match status" value="1"/>
</dbReference>
<dbReference type="RefSeq" id="WP_204052822.1">
    <property type="nucleotide sequence ID" value="NZ_BOOF01000066.1"/>
</dbReference>
<proteinExistence type="predicted"/>
<organism evidence="2 3">
    <name type="scientific">Microbispora siamensis</name>
    <dbReference type="NCBI Taxonomy" id="564413"/>
    <lineage>
        <taxon>Bacteria</taxon>
        <taxon>Bacillati</taxon>
        <taxon>Actinomycetota</taxon>
        <taxon>Actinomycetes</taxon>
        <taxon>Streptosporangiales</taxon>
        <taxon>Streptosporangiaceae</taxon>
        <taxon>Microbispora</taxon>
    </lineage>
</organism>
<dbReference type="InterPro" id="IPR000182">
    <property type="entry name" value="GNAT_dom"/>
</dbReference>
<protein>
    <submittedName>
        <fullName evidence="2">HAD-superfamily phosphatase, subfamily IIIC:FkbH</fullName>
    </submittedName>
</protein>
<dbReference type="SUPFAM" id="SSF56784">
    <property type="entry name" value="HAD-like"/>
    <property type="match status" value="1"/>
</dbReference>
<dbReference type="Gene3D" id="3.40.50.1000">
    <property type="entry name" value="HAD superfamily/HAD-like"/>
    <property type="match status" value="1"/>
</dbReference>
<dbReference type="InterPro" id="IPR010037">
    <property type="entry name" value="FkbH_domain"/>
</dbReference>
<dbReference type="Proteomes" id="UP000660454">
    <property type="component" value="Unassembled WGS sequence"/>
</dbReference>
<keyword evidence="3" id="KW-1185">Reference proteome</keyword>
<evidence type="ECO:0000259" key="1">
    <source>
        <dbReference type="PROSITE" id="PS51186"/>
    </source>
</evidence>
<dbReference type="PROSITE" id="PS51186">
    <property type="entry name" value="GNAT"/>
    <property type="match status" value="1"/>
</dbReference>
<evidence type="ECO:0000313" key="2">
    <source>
        <dbReference type="EMBL" id="GIH67093.1"/>
    </source>
</evidence>
<dbReference type="NCBIfam" id="TIGR01681">
    <property type="entry name" value="HAD-SF-IIIC"/>
    <property type="match status" value="1"/>
</dbReference>
<gene>
    <name evidence="2" type="ORF">Msi02_79100</name>
</gene>
<dbReference type="NCBIfam" id="TIGR01686">
    <property type="entry name" value="FkbH"/>
    <property type="match status" value="1"/>
</dbReference>
<dbReference type="InterPro" id="IPR016181">
    <property type="entry name" value="Acyl_CoA_acyltransferase"/>
</dbReference>
<evidence type="ECO:0000313" key="3">
    <source>
        <dbReference type="Proteomes" id="UP000660454"/>
    </source>
</evidence>
<dbReference type="Gene3D" id="3.40.630.30">
    <property type="match status" value="1"/>
</dbReference>
<dbReference type="InterPro" id="IPR036514">
    <property type="entry name" value="SGNH_hydro_sf"/>
</dbReference>
<accession>A0ABQ4H0A7</accession>
<dbReference type="InterPro" id="IPR023214">
    <property type="entry name" value="HAD_sf"/>
</dbReference>
<dbReference type="InterPro" id="IPR010033">
    <property type="entry name" value="HAD_SF_ppase_IIIC"/>
</dbReference>
<dbReference type="InterPro" id="IPR036412">
    <property type="entry name" value="HAD-like_sf"/>
</dbReference>